<dbReference type="Gene3D" id="3.30.420.150">
    <property type="entry name" value="Exopolyphosphatase. Domain 2"/>
    <property type="match status" value="1"/>
</dbReference>
<dbReference type="SUPFAM" id="SSF53067">
    <property type="entry name" value="Actin-like ATPase domain"/>
    <property type="match status" value="2"/>
</dbReference>
<dbReference type="InterPro" id="IPR050273">
    <property type="entry name" value="GppA/Ppx_hydrolase"/>
</dbReference>
<dbReference type="Gene3D" id="3.30.420.40">
    <property type="match status" value="1"/>
</dbReference>
<dbReference type="Pfam" id="PF02541">
    <property type="entry name" value="Ppx-GppA"/>
    <property type="match status" value="1"/>
</dbReference>
<evidence type="ECO:0000313" key="3">
    <source>
        <dbReference type="EMBL" id="CAB4675982.1"/>
    </source>
</evidence>
<dbReference type="PANTHER" id="PTHR30005:SF0">
    <property type="entry name" value="RETROGRADE REGULATION PROTEIN 2"/>
    <property type="match status" value="1"/>
</dbReference>
<dbReference type="FunFam" id="3.30.420.150:FF:000006">
    <property type="entry name" value="Ppx/GppA family phosphatase"/>
    <property type="match status" value="1"/>
</dbReference>
<gene>
    <name evidence="3" type="ORF">UFOPK2362_00014</name>
</gene>
<keyword evidence="1" id="KW-0378">Hydrolase</keyword>
<name>A0A6J6MQ17_9ZZZZ</name>
<dbReference type="EMBL" id="CAEZXI010000001">
    <property type="protein sequence ID" value="CAB4675982.1"/>
    <property type="molecule type" value="Genomic_DNA"/>
</dbReference>
<dbReference type="GO" id="GO:0016462">
    <property type="term" value="F:pyrophosphatase activity"/>
    <property type="evidence" value="ECO:0007669"/>
    <property type="project" value="TreeGrafter"/>
</dbReference>
<protein>
    <submittedName>
        <fullName evidence="3">Unannotated protein</fullName>
    </submittedName>
</protein>
<dbReference type="AlphaFoldDB" id="A0A6J6MQ17"/>
<evidence type="ECO:0000256" key="1">
    <source>
        <dbReference type="ARBA" id="ARBA00022801"/>
    </source>
</evidence>
<feature type="domain" description="Ppx/GppA phosphatase N-terminal" evidence="2">
    <location>
        <begin position="23"/>
        <end position="301"/>
    </location>
</feature>
<dbReference type="CDD" id="cd24056">
    <property type="entry name" value="ASKHA_NBD_MtPPX1-like"/>
    <property type="match status" value="1"/>
</dbReference>
<organism evidence="3">
    <name type="scientific">freshwater metagenome</name>
    <dbReference type="NCBI Taxonomy" id="449393"/>
    <lineage>
        <taxon>unclassified sequences</taxon>
        <taxon>metagenomes</taxon>
        <taxon>ecological metagenomes</taxon>
    </lineage>
</organism>
<evidence type="ECO:0000259" key="2">
    <source>
        <dbReference type="Pfam" id="PF02541"/>
    </source>
</evidence>
<accession>A0A6J6MQ17</accession>
<dbReference type="InterPro" id="IPR003695">
    <property type="entry name" value="Ppx_GppA_N"/>
</dbReference>
<dbReference type="InterPro" id="IPR043129">
    <property type="entry name" value="ATPase_NBD"/>
</dbReference>
<reference evidence="3" key="1">
    <citation type="submission" date="2020-05" db="EMBL/GenBank/DDBJ databases">
        <authorList>
            <person name="Chiriac C."/>
            <person name="Salcher M."/>
            <person name="Ghai R."/>
            <person name="Kavagutti S V."/>
        </authorList>
    </citation>
    <scope>NUCLEOTIDE SEQUENCE</scope>
</reference>
<dbReference type="PANTHER" id="PTHR30005">
    <property type="entry name" value="EXOPOLYPHOSPHATASE"/>
    <property type="match status" value="1"/>
</dbReference>
<sequence length="305" mass="33696">MRLGVLDVGSNTVHLQVVDTHPGARPNPTFNYKEELRLTQYLGDDHKISDEGISKLRECIGNAIIQSQTAKTQELLPFATSALREAKNGEEIIAHINKDFQIDLQVLSGEEEAKLTFLAARRWFGWSSGRLLVVDIGGGSLEMAVGTDESPEIAISLPLGAARLTKDFLKSDPYSDKSIRNLRDKIESSLEQILPTLVKHQESDRAIATSKTLRTLARLCGDWFDGNGNNISIDAIRKISNKLADMDTAARAKLPGVSENRASQIVAGAFVAESVMRNLDLKNLEVCPWALREGVVLKWMDWMEA</sequence>
<proteinExistence type="predicted"/>